<evidence type="ECO:0000313" key="2">
    <source>
        <dbReference type="Proteomes" id="UP000199054"/>
    </source>
</evidence>
<reference evidence="1 2" key="1">
    <citation type="submission" date="2016-10" db="EMBL/GenBank/DDBJ databases">
        <authorList>
            <person name="de Groot N.N."/>
        </authorList>
    </citation>
    <scope>NUCLEOTIDE SEQUENCE [LARGE SCALE GENOMIC DNA]</scope>
    <source>
        <strain evidence="1 2">DSM 8512</strain>
    </source>
</reference>
<proteinExistence type="predicted"/>
<dbReference type="EMBL" id="FODE01000011">
    <property type="protein sequence ID" value="SEN63450.1"/>
    <property type="molecule type" value="Genomic_DNA"/>
</dbReference>
<gene>
    <name evidence="1" type="ORF">SAMN04489859_101198</name>
</gene>
<dbReference type="Proteomes" id="UP000199054">
    <property type="component" value="Unassembled WGS sequence"/>
</dbReference>
<evidence type="ECO:0000313" key="1">
    <source>
        <dbReference type="EMBL" id="SEN63450.1"/>
    </source>
</evidence>
<keyword evidence="2" id="KW-1185">Reference proteome</keyword>
<protein>
    <submittedName>
        <fullName evidence="1">Putative transposase</fullName>
    </submittedName>
</protein>
<sequence length="58" mass="6541">MVGRVADEVVLSTDERDFLEAQVRRHKAARSLSDRCRMVLLCAEGLAKQGDRRAARRA</sequence>
<accession>A0A1H8I3U6</accession>
<organism evidence="1 2">
    <name type="scientific">Paracoccus alcaliphilus</name>
    <dbReference type="NCBI Taxonomy" id="34002"/>
    <lineage>
        <taxon>Bacteria</taxon>
        <taxon>Pseudomonadati</taxon>
        <taxon>Pseudomonadota</taxon>
        <taxon>Alphaproteobacteria</taxon>
        <taxon>Rhodobacterales</taxon>
        <taxon>Paracoccaceae</taxon>
        <taxon>Paracoccus</taxon>
    </lineage>
</organism>
<dbReference type="AlphaFoldDB" id="A0A1H8I3U6"/>
<name>A0A1H8I3U6_9RHOB</name>
<dbReference type="STRING" id="34002.SAMN04489859_101198"/>